<feature type="chain" id="PRO_5034049421" evidence="1">
    <location>
        <begin position="22"/>
        <end position="383"/>
    </location>
</feature>
<dbReference type="Proteomes" id="UP000675920">
    <property type="component" value="Unplaced"/>
</dbReference>
<dbReference type="OrthoDB" id="8988083at2"/>
<name>A0A8B6X4Z3_9BURK</name>
<evidence type="ECO:0000256" key="1">
    <source>
        <dbReference type="SAM" id="SignalP"/>
    </source>
</evidence>
<keyword evidence="2" id="KW-1185">Reference proteome</keyword>
<evidence type="ECO:0000313" key="2">
    <source>
        <dbReference type="Proteomes" id="UP000675920"/>
    </source>
</evidence>
<dbReference type="RefSeq" id="WP_028311990.1">
    <property type="nucleotide sequence ID" value="NZ_AXWS01000014.1"/>
</dbReference>
<dbReference type="AlphaFoldDB" id="A0A8B6X4Z3"/>
<evidence type="ECO:0000313" key="3">
    <source>
        <dbReference type="RefSeq" id="WP_028311990.1"/>
    </source>
</evidence>
<feature type="signal peptide" evidence="1">
    <location>
        <begin position="1"/>
        <end position="21"/>
    </location>
</feature>
<keyword evidence="1" id="KW-0732">Signal</keyword>
<organism evidence="2 3">
    <name type="scientific">Derxia gummosa DSM 723</name>
    <dbReference type="NCBI Taxonomy" id="1121388"/>
    <lineage>
        <taxon>Bacteria</taxon>
        <taxon>Pseudomonadati</taxon>
        <taxon>Pseudomonadota</taxon>
        <taxon>Betaproteobacteria</taxon>
        <taxon>Burkholderiales</taxon>
        <taxon>Alcaligenaceae</taxon>
        <taxon>Derxia</taxon>
    </lineage>
</organism>
<proteinExistence type="predicted"/>
<accession>A0A8B6X4Z3</accession>
<protein>
    <submittedName>
        <fullName evidence="3">Uncharacterized protein</fullName>
    </submittedName>
</protein>
<dbReference type="PROSITE" id="PS51257">
    <property type="entry name" value="PROKAR_LIPOPROTEIN"/>
    <property type="match status" value="1"/>
</dbReference>
<reference evidence="3" key="1">
    <citation type="submission" date="2025-08" db="UniProtKB">
        <authorList>
            <consortium name="RefSeq"/>
        </authorList>
    </citation>
    <scope>IDENTIFICATION</scope>
</reference>
<sequence length="383" mass="38581">MPHRPCVALACGFLLSLVLSACGGGGGSDGGGGGTGGTPAVAAAVDLPDGASVGNAQWANGDTSSGGQGGSVGGLACGLTGGAFHIHTQLSIYANGTRVAVPAGIGAVGSSGAAGACKYPIHTNDASGKLHVIAATAADYTLGQFFAIWGRALSSGEVGGVTGTVTAWINDNGSLVPVSDPATIVLRDHRQIVLVIGTPPASVASYRWDDPPALAAPVTLLATDTIGTNYWPAGDTTSGGRGQTVAGLECGTMDETYHVHAHLSIFLNGQQLAVPDHVGLLQGPTGCTYSTHTHDTSGKLHVEAPAPARFTLAQFFAVWGRPLTTANVADLAGTPVQAWINDGYDLYRWTGDPGEIELTSHRGITLLVGSAPASIPAFVWTGN</sequence>